<organism evidence="2 3">
    <name type="scientific">Stentor coeruleus</name>
    <dbReference type="NCBI Taxonomy" id="5963"/>
    <lineage>
        <taxon>Eukaryota</taxon>
        <taxon>Sar</taxon>
        <taxon>Alveolata</taxon>
        <taxon>Ciliophora</taxon>
        <taxon>Postciliodesmatophora</taxon>
        <taxon>Heterotrichea</taxon>
        <taxon>Heterotrichida</taxon>
        <taxon>Stentoridae</taxon>
        <taxon>Stentor</taxon>
    </lineage>
</organism>
<reference evidence="2 3" key="1">
    <citation type="submission" date="2016-11" db="EMBL/GenBank/DDBJ databases">
        <title>The macronuclear genome of Stentor coeruleus: a giant cell with tiny introns.</title>
        <authorList>
            <person name="Slabodnick M."/>
            <person name="Ruby J.G."/>
            <person name="Reiff S.B."/>
            <person name="Swart E.C."/>
            <person name="Gosai S."/>
            <person name="Prabakaran S."/>
            <person name="Witkowska E."/>
            <person name="Larue G.E."/>
            <person name="Fisher S."/>
            <person name="Freeman R.M."/>
            <person name="Gunawardena J."/>
            <person name="Chu W."/>
            <person name="Stover N.A."/>
            <person name="Gregory B.D."/>
            <person name="Nowacki M."/>
            <person name="Derisi J."/>
            <person name="Roy S.W."/>
            <person name="Marshall W.F."/>
            <person name="Sood P."/>
        </authorList>
    </citation>
    <scope>NUCLEOTIDE SEQUENCE [LARGE SCALE GENOMIC DNA]</scope>
    <source>
        <strain evidence="2">WM001</strain>
    </source>
</reference>
<keyword evidence="1" id="KW-0732">Signal</keyword>
<evidence type="ECO:0000256" key="1">
    <source>
        <dbReference type="SAM" id="SignalP"/>
    </source>
</evidence>
<comment type="caution">
    <text evidence="2">The sequence shown here is derived from an EMBL/GenBank/DDBJ whole genome shotgun (WGS) entry which is preliminary data.</text>
</comment>
<name>A0A1R2CRE2_9CILI</name>
<evidence type="ECO:0000313" key="3">
    <source>
        <dbReference type="Proteomes" id="UP000187209"/>
    </source>
</evidence>
<dbReference type="AlphaFoldDB" id="A0A1R2CRE2"/>
<dbReference type="Proteomes" id="UP000187209">
    <property type="component" value="Unassembled WGS sequence"/>
</dbReference>
<evidence type="ECO:0008006" key="4">
    <source>
        <dbReference type="Google" id="ProtNLM"/>
    </source>
</evidence>
<dbReference type="PANTHER" id="PTHR38742:SF1">
    <property type="entry name" value="SECRETED PROTEIN C"/>
    <property type="match status" value="1"/>
</dbReference>
<dbReference type="PANTHER" id="PTHR38742">
    <property type="entry name" value="PROTEIN GP17"/>
    <property type="match status" value="1"/>
</dbReference>
<feature type="chain" id="PRO_5011960937" description="SCP domain-containing protein" evidence="1">
    <location>
        <begin position="20"/>
        <end position="314"/>
    </location>
</feature>
<dbReference type="OrthoDB" id="292893at2759"/>
<keyword evidence="3" id="KW-1185">Reference proteome</keyword>
<dbReference type="EMBL" id="MPUH01000078">
    <property type="protein sequence ID" value="OMJ91569.1"/>
    <property type="molecule type" value="Genomic_DNA"/>
</dbReference>
<sequence length="314" mass="34326">MKVVAILLLSTLCLGSSLSDKKRLGITFNEVMEIIGGVLVGMGADINATDVAPCISDTAYMGLNLEIAAKDYLENTYISKVQAMAHLGLAYKELPDWILKCKPASVELGDAIARMVLAWEHPLSVIYHVGENLIVNGQDIFADVSYAMGAWEYGLYYEFGFYCGKAGFEIAYIPPPKPKISSSAVGNVLKGIAKSTSLPIFDCVEESGAAEIFDEAFNSEITFGEVSSSLLTLSNALDTLFGEFNRCSGFDLSSYFMPQLEALANPYSLYIHKRTIVLNGADLKDFNTARLNYRMMDWENAGVYIGKMLLALEA</sequence>
<evidence type="ECO:0000313" key="2">
    <source>
        <dbReference type="EMBL" id="OMJ91569.1"/>
    </source>
</evidence>
<protein>
    <recommendedName>
        <fullName evidence="4">SCP domain-containing protein</fullName>
    </recommendedName>
</protein>
<feature type="signal peptide" evidence="1">
    <location>
        <begin position="1"/>
        <end position="19"/>
    </location>
</feature>
<proteinExistence type="predicted"/>
<accession>A0A1R2CRE2</accession>
<gene>
    <name evidence="2" type="ORF">SteCoe_5821</name>
</gene>